<evidence type="ECO:0000313" key="6">
    <source>
        <dbReference type="Proteomes" id="UP000253769"/>
    </source>
</evidence>
<dbReference type="Gene3D" id="1.25.40.10">
    <property type="entry name" value="Tetratricopeptide repeat domain"/>
    <property type="match status" value="1"/>
</dbReference>
<dbReference type="SUPFAM" id="SSF48452">
    <property type="entry name" value="TPR-like"/>
    <property type="match status" value="1"/>
</dbReference>
<dbReference type="SUPFAM" id="SSF46894">
    <property type="entry name" value="C-terminal effector domain of the bipartite response regulators"/>
    <property type="match status" value="1"/>
</dbReference>
<dbReference type="Gene3D" id="1.10.10.10">
    <property type="entry name" value="Winged helix-like DNA-binding domain superfamily/Winged helix DNA-binding domain"/>
    <property type="match status" value="1"/>
</dbReference>
<dbReference type="AlphaFoldDB" id="A0A369WCD9"/>
<dbReference type="Pfam" id="PF13432">
    <property type="entry name" value="TPR_16"/>
    <property type="match status" value="1"/>
</dbReference>
<comment type="caution">
    <text evidence="5">The sequence shown here is derived from an EMBL/GenBank/DDBJ whole genome shotgun (WGS) entry which is preliminary data.</text>
</comment>
<evidence type="ECO:0000256" key="2">
    <source>
        <dbReference type="PROSITE-ProRule" id="PRU00339"/>
    </source>
</evidence>
<evidence type="ECO:0000256" key="1">
    <source>
        <dbReference type="ARBA" id="ARBA00023125"/>
    </source>
</evidence>
<dbReference type="EMBL" id="QQOH01000004">
    <property type="protein sequence ID" value="RDE18839.1"/>
    <property type="molecule type" value="Genomic_DNA"/>
</dbReference>
<protein>
    <recommendedName>
        <fullName evidence="4">OmpR/PhoB-type domain-containing protein</fullName>
    </recommendedName>
</protein>
<dbReference type="InterPro" id="IPR011990">
    <property type="entry name" value="TPR-like_helical_dom_sf"/>
</dbReference>
<dbReference type="PROSITE" id="PS51755">
    <property type="entry name" value="OMPR_PHOB"/>
    <property type="match status" value="1"/>
</dbReference>
<dbReference type="InterPro" id="IPR019734">
    <property type="entry name" value="TPR_rpt"/>
</dbReference>
<keyword evidence="2" id="KW-0802">TPR repeat</keyword>
<dbReference type="GO" id="GO:0006355">
    <property type="term" value="P:regulation of DNA-templated transcription"/>
    <property type="evidence" value="ECO:0007669"/>
    <property type="project" value="InterPro"/>
</dbReference>
<dbReference type="InterPro" id="IPR016032">
    <property type="entry name" value="Sig_transdc_resp-reg_C-effctor"/>
</dbReference>
<dbReference type="InterPro" id="IPR036388">
    <property type="entry name" value="WH-like_DNA-bd_sf"/>
</dbReference>
<dbReference type="GO" id="GO:0000160">
    <property type="term" value="P:phosphorelay signal transduction system"/>
    <property type="evidence" value="ECO:0007669"/>
    <property type="project" value="InterPro"/>
</dbReference>
<evidence type="ECO:0000313" key="5">
    <source>
        <dbReference type="EMBL" id="RDE18839.1"/>
    </source>
</evidence>
<keyword evidence="6" id="KW-1185">Reference proteome</keyword>
<evidence type="ECO:0000256" key="3">
    <source>
        <dbReference type="PROSITE-ProRule" id="PRU01091"/>
    </source>
</evidence>
<keyword evidence="1 3" id="KW-0238">DNA-binding</keyword>
<reference evidence="5 6" key="1">
    <citation type="submission" date="2018-07" db="EMBL/GenBank/DDBJ databases">
        <title>Motiliproteus coralliicola sp. nov., a bacterium isolated from Coral.</title>
        <authorList>
            <person name="Wang G."/>
        </authorList>
    </citation>
    <scope>NUCLEOTIDE SEQUENCE [LARGE SCALE GENOMIC DNA]</scope>
    <source>
        <strain evidence="5 6">C34</strain>
    </source>
</reference>
<feature type="repeat" description="TPR" evidence="2">
    <location>
        <begin position="391"/>
        <end position="424"/>
    </location>
</feature>
<feature type="DNA-binding region" description="OmpR/PhoB-type" evidence="3">
    <location>
        <begin position="8"/>
        <end position="106"/>
    </location>
</feature>
<proteinExistence type="predicted"/>
<accession>A0A369WCD9</accession>
<dbReference type="PROSITE" id="PS50005">
    <property type="entry name" value="TPR"/>
    <property type="match status" value="1"/>
</dbReference>
<dbReference type="InterPro" id="IPR001867">
    <property type="entry name" value="OmpR/PhoB-type_DNA-bd"/>
</dbReference>
<sequence length="517" mass="56791">MFQAEPAPMRITFADIEIDTERFELRRASQLCQAEPKVFDLLLFLIQHRGQIFNHDALIEQVWNGRPVAETTISTAIKQARRLVGDDGSSQRFIQTLRGRGYRFDAEVNIQDTFEPASGPAESAPPSGANHTAAPALLIMPLRVLSDQLEVVRLAQTLPTDLITLLGRIPLLQLGLHPNEQGPAVSMLSARTIYETYGVDYLLEGTLMAYREGFRLQAQLIDARSGFQRWGEQFFLEGPFDRAVEQAPLTLIAKLEPQLNRAIAEAVECDDGDPQRLFLAAHSLLSLKGWRDEAFEEAATLLRRSRRLAPGFALAPALLSLVMGFGDRIHLIGQRQQTRAEALEAAQTALKLDDSDSTVLGYAGCAIADIGDSERALPILRQAVELNSSNAQAWVALGSVHLLSGELDRGIEQLQRGISLSPLDSRLAIWGTLLTLALLRAGQPEPAYQQGLLACQRDARSYLPRVALAAAELLNGAMPEAAKQMRHAYRIKPDLQQAQVDALVGRKLGATLTQLHG</sequence>
<dbReference type="Proteomes" id="UP000253769">
    <property type="component" value="Unassembled WGS sequence"/>
</dbReference>
<evidence type="ECO:0000259" key="4">
    <source>
        <dbReference type="PROSITE" id="PS51755"/>
    </source>
</evidence>
<dbReference type="GO" id="GO:0003677">
    <property type="term" value="F:DNA binding"/>
    <property type="evidence" value="ECO:0007669"/>
    <property type="project" value="UniProtKB-UniRule"/>
</dbReference>
<dbReference type="SMART" id="SM00862">
    <property type="entry name" value="Trans_reg_C"/>
    <property type="match status" value="1"/>
</dbReference>
<dbReference type="PANTHER" id="PTHR12558">
    <property type="entry name" value="CELL DIVISION CYCLE 16,23,27"/>
    <property type="match status" value="1"/>
</dbReference>
<dbReference type="Pfam" id="PF00486">
    <property type="entry name" value="Trans_reg_C"/>
    <property type="match status" value="1"/>
</dbReference>
<dbReference type="CDD" id="cd00383">
    <property type="entry name" value="trans_reg_C"/>
    <property type="match status" value="1"/>
</dbReference>
<gene>
    <name evidence="5" type="ORF">DV711_14565</name>
</gene>
<dbReference type="PANTHER" id="PTHR12558:SF33">
    <property type="entry name" value="BLL7664 PROTEIN"/>
    <property type="match status" value="1"/>
</dbReference>
<name>A0A369WCD9_9GAMM</name>
<organism evidence="5 6">
    <name type="scientific">Motiliproteus coralliicola</name>
    <dbReference type="NCBI Taxonomy" id="2283196"/>
    <lineage>
        <taxon>Bacteria</taxon>
        <taxon>Pseudomonadati</taxon>
        <taxon>Pseudomonadota</taxon>
        <taxon>Gammaproteobacteria</taxon>
        <taxon>Oceanospirillales</taxon>
        <taxon>Oceanospirillaceae</taxon>
        <taxon>Motiliproteus</taxon>
    </lineage>
</organism>
<feature type="domain" description="OmpR/PhoB-type" evidence="4">
    <location>
        <begin position="8"/>
        <end position="106"/>
    </location>
</feature>